<feature type="region of interest" description="Disordered" evidence="1">
    <location>
        <begin position="210"/>
        <end position="232"/>
    </location>
</feature>
<reference evidence="2 3" key="1">
    <citation type="submission" date="2020-09" db="EMBL/GenBank/DDBJ databases">
        <title>Pseudoxanthomonas sp. CAU 1598 isolated from sand of Yaerae Beach.</title>
        <authorList>
            <person name="Kim W."/>
        </authorList>
    </citation>
    <scope>NUCLEOTIDE SEQUENCE [LARGE SCALE GENOMIC DNA]</scope>
    <source>
        <strain evidence="2 3">CAU 1598</strain>
    </source>
</reference>
<dbReference type="Pfam" id="PF13578">
    <property type="entry name" value="Methyltransf_24"/>
    <property type="match status" value="1"/>
</dbReference>
<accession>A0AAW3ZIV6</accession>
<dbReference type="Proteomes" id="UP000613768">
    <property type="component" value="Unassembled WGS sequence"/>
</dbReference>
<dbReference type="GO" id="GO:0032259">
    <property type="term" value="P:methylation"/>
    <property type="evidence" value="ECO:0007669"/>
    <property type="project" value="UniProtKB-KW"/>
</dbReference>
<dbReference type="RefSeq" id="WP_192029057.1">
    <property type="nucleotide sequence ID" value="NZ_JACYTR010000011.1"/>
</dbReference>
<evidence type="ECO:0000256" key="1">
    <source>
        <dbReference type="SAM" id="MobiDB-lite"/>
    </source>
</evidence>
<organism evidence="2 3">
    <name type="scientific">Pseudomarimonas arenosa</name>
    <dbReference type="NCBI Taxonomy" id="2774145"/>
    <lineage>
        <taxon>Bacteria</taxon>
        <taxon>Pseudomonadati</taxon>
        <taxon>Pseudomonadota</taxon>
        <taxon>Gammaproteobacteria</taxon>
        <taxon>Lysobacterales</taxon>
        <taxon>Lysobacteraceae</taxon>
        <taxon>Pseudomarimonas</taxon>
    </lineage>
</organism>
<dbReference type="EMBL" id="JACYTR010000011">
    <property type="protein sequence ID" value="MBD8525713.1"/>
    <property type="molecule type" value="Genomic_DNA"/>
</dbReference>
<dbReference type="SUPFAM" id="SSF53335">
    <property type="entry name" value="S-adenosyl-L-methionine-dependent methyltransferases"/>
    <property type="match status" value="1"/>
</dbReference>
<proteinExistence type="predicted"/>
<dbReference type="GO" id="GO:0008168">
    <property type="term" value="F:methyltransferase activity"/>
    <property type="evidence" value="ECO:0007669"/>
    <property type="project" value="UniProtKB-KW"/>
</dbReference>
<comment type="caution">
    <text evidence="2">The sequence shown here is derived from an EMBL/GenBank/DDBJ whole genome shotgun (WGS) entry which is preliminary data.</text>
</comment>
<sequence length="232" mass="26715">MTNEANPLLEYFENNPGRLMSKWLHYFDIYHRHFQRFRGRPITVVEIGVYHGGSLQMWRKYFGEQARIIGVDVNPRLSEISEPGIEIIIGDQGDRRFLRELASKTGKIDILIDDGGHMMHQQIATVEELYGSVADDGLILVEDTHTSYWREYGGGLRAQYSFMQFAKHLVDELNAWHSRDPNSLAPGVFTQTANSMHFYDSVVVIEKYKRSRPHERQTGTPSFPLETPVNEG</sequence>
<evidence type="ECO:0000313" key="2">
    <source>
        <dbReference type="EMBL" id="MBD8525713.1"/>
    </source>
</evidence>
<dbReference type="Gene3D" id="3.40.50.150">
    <property type="entry name" value="Vaccinia Virus protein VP39"/>
    <property type="match status" value="1"/>
</dbReference>
<keyword evidence="2" id="KW-0489">Methyltransferase</keyword>
<protein>
    <submittedName>
        <fullName evidence="2">Class I SAM-dependent methyltransferase</fullName>
    </submittedName>
</protein>
<gene>
    <name evidence="2" type="ORF">IFO71_08150</name>
</gene>
<dbReference type="InterPro" id="IPR029063">
    <property type="entry name" value="SAM-dependent_MTases_sf"/>
</dbReference>
<dbReference type="AlphaFoldDB" id="A0AAW3ZIV6"/>
<name>A0AAW3ZIV6_9GAMM</name>
<keyword evidence="2" id="KW-0808">Transferase</keyword>
<keyword evidence="3" id="KW-1185">Reference proteome</keyword>
<evidence type="ECO:0000313" key="3">
    <source>
        <dbReference type="Proteomes" id="UP000613768"/>
    </source>
</evidence>